<reference evidence="1 2" key="1">
    <citation type="submission" date="2018-07" db="EMBL/GenBank/DDBJ databases">
        <title>A draft genome of a endophytic bacteria, a new species of Pedobacter.</title>
        <authorList>
            <person name="Zhang Z.D."/>
            <person name="Chen Z.J."/>
        </authorList>
    </citation>
    <scope>NUCLEOTIDE SEQUENCE [LARGE SCALE GENOMIC DNA]</scope>
    <source>
        <strain evidence="1 2">RS10</strain>
    </source>
</reference>
<gene>
    <name evidence="1" type="ORF">DRW42_28180</name>
</gene>
<keyword evidence="2" id="KW-1185">Reference proteome</keyword>
<evidence type="ECO:0000313" key="1">
    <source>
        <dbReference type="EMBL" id="RBQ01907.1"/>
    </source>
</evidence>
<evidence type="ECO:0000313" key="2">
    <source>
        <dbReference type="Proteomes" id="UP000252081"/>
    </source>
</evidence>
<protein>
    <submittedName>
        <fullName evidence="1">Uncharacterized protein</fullName>
    </submittedName>
</protein>
<comment type="caution">
    <text evidence="1">The sequence shown here is derived from an EMBL/GenBank/DDBJ whole genome shotgun (WGS) entry which is preliminary data.</text>
</comment>
<name>A0A366KJN7_9SPHI</name>
<sequence length="68" mass="7804">MFAAIGFSYKVCTPRNEPLLNKPDSSENPFCLQHLNILSSITYEKDLWYLSTSKPAKRLKQMAGLQRL</sequence>
<accession>A0A366KJN7</accession>
<dbReference type="Proteomes" id="UP000252081">
    <property type="component" value="Unassembled WGS sequence"/>
</dbReference>
<dbReference type="EMBL" id="QNQU01000053">
    <property type="protein sequence ID" value="RBQ01907.1"/>
    <property type="molecule type" value="Genomic_DNA"/>
</dbReference>
<proteinExistence type="predicted"/>
<dbReference type="AlphaFoldDB" id="A0A366KJN7"/>
<organism evidence="1 2">
    <name type="scientific">Pedobacter miscanthi</name>
    <dbReference type="NCBI Taxonomy" id="2259170"/>
    <lineage>
        <taxon>Bacteria</taxon>
        <taxon>Pseudomonadati</taxon>
        <taxon>Bacteroidota</taxon>
        <taxon>Sphingobacteriia</taxon>
        <taxon>Sphingobacteriales</taxon>
        <taxon>Sphingobacteriaceae</taxon>
        <taxon>Pedobacter</taxon>
    </lineage>
</organism>